<accession>A0A212RQV1</accession>
<dbReference type="Pfam" id="PF03061">
    <property type="entry name" value="4HBT"/>
    <property type="match status" value="1"/>
</dbReference>
<reference evidence="4" key="1">
    <citation type="submission" date="2017-06" db="EMBL/GenBank/DDBJ databases">
        <authorList>
            <person name="Varghese N."/>
            <person name="Submissions S."/>
        </authorList>
    </citation>
    <scope>NUCLEOTIDE SEQUENCE [LARGE SCALE GENOMIC DNA]</scope>
    <source>
        <strain evidence="4">JAD2</strain>
    </source>
</reference>
<evidence type="ECO:0000259" key="2">
    <source>
        <dbReference type="Pfam" id="PF03061"/>
    </source>
</evidence>
<dbReference type="InterPro" id="IPR052723">
    <property type="entry name" value="Acyl-CoA_thioesterase_PaaI"/>
</dbReference>
<dbReference type="NCBIfam" id="TIGR00369">
    <property type="entry name" value="unchar_dom_1"/>
    <property type="match status" value="1"/>
</dbReference>
<dbReference type="EMBL" id="FYEK01000075">
    <property type="protein sequence ID" value="SNB74906.1"/>
    <property type="molecule type" value="Genomic_DNA"/>
</dbReference>
<dbReference type="PANTHER" id="PTHR42856">
    <property type="entry name" value="ACYL-COENZYME A THIOESTERASE PAAI"/>
    <property type="match status" value="1"/>
</dbReference>
<dbReference type="InterPro" id="IPR029069">
    <property type="entry name" value="HotDog_dom_sf"/>
</dbReference>
<dbReference type="Gene3D" id="3.10.129.10">
    <property type="entry name" value="Hotdog Thioesterase"/>
    <property type="match status" value="1"/>
</dbReference>
<dbReference type="AlphaFoldDB" id="A0A212RQV1"/>
<dbReference type="GO" id="GO:0016289">
    <property type="term" value="F:acyl-CoA hydrolase activity"/>
    <property type="evidence" value="ECO:0007669"/>
    <property type="project" value="TreeGrafter"/>
</dbReference>
<sequence length="127" mass="13771">MSGSVPTMVDPFMKALGLEAEIPGPGQARVWGVVRPEHLNLHGTAHGGFLYTLADAAFALASNSHGVRAVALSTHMEYLRAVGAGERVEAVAEEVYRGRRAALYRVEVRRDGELVAVFTGWVHRFAE</sequence>
<evidence type="ECO:0000313" key="4">
    <source>
        <dbReference type="Proteomes" id="UP000197025"/>
    </source>
</evidence>
<dbReference type="InterPro" id="IPR011973">
    <property type="entry name" value="PaaD"/>
</dbReference>
<dbReference type="Proteomes" id="UP000197025">
    <property type="component" value="Unassembled WGS sequence"/>
</dbReference>
<keyword evidence="1" id="KW-0378">Hydrolase</keyword>
<dbReference type="InParanoid" id="A0A212RQV1"/>
<evidence type="ECO:0000313" key="3">
    <source>
        <dbReference type="EMBL" id="SNB74906.1"/>
    </source>
</evidence>
<organism evidence="3 4">
    <name type="scientific">Thermoflexus hugenholtzii JAD2</name>
    <dbReference type="NCBI Taxonomy" id="877466"/>
    <lineage>
        <taxon>Bacteria</taxon>
        <taxon>Bacillati</taxon>
        <taxon>Chloroflexota</taxon>
        <taxon>Thermoflexia</taxon>
        <taxon>Thermoflexales</taxon>
        <taxon>Thermoflexaceae</taxon>
        <taxon>Thermoflexus</taxon>
    </lineage>
</organism>
<name>A0A212RQV1_9CHLR</name>
<dbReference type="SUPFAM" id="SSF54637">
    <property type="entry name" value="Thioesterase/thiol ester dehydrase-isomerase"/>
    <property type="match status" value="1"/>
</dbReference>
<dbReference type="NCBIfam" id="TIGR02286">
    <property type="entry name" value="PaaD"/>
    <property type="match status" value="1"/>
</dbReference>
<proteinExistence type="predicted"/>
<dbReference type="PANTHER" id="PTHR42856:SF1">
    <property type="entry name" value="ACYL-COENZYME A THIOESTERASE PAAI"/>
    <property type="match status" value="1"/>
</dbReference>
<feature type="domain" description="Thioesterase" evidence="2">
    <location>
        <begin position="42"/>
        <end position="114"/>
    </location>
</feature>
<dbReference type="CDD" id="cd03443">
    <property type="entry name" value="PaaI_thioesterase"/>
    <property type="match status" value="1"/>
</dbReference>
<dbReference type="InterPro" id="IPR006683">
    <property type="entry name" value="Thioestr_dom"/>
</dbReference>
<protein>
    <submittedName>
        <fullName evidence="3">Acyl-CoA thioesterase</fullName>
    </submittedName>
</protein>
<dbReference type="InterPro" id="IPR003736">
    <property type="entry name" value="PAAI_dom"/>
</dbReference>
<keyword evidence="4" id="KW-1185">Reference proteome</keyword>
<gene>
    <name evidence="3" type="ORF">SAMN02746019_00018280</name>
</gene>
<evidence type="ECO:0000256" key="1">
    <source>
        <dbReference type="ARBA" id="ARBA00022801"/>
    </source>
</evidence>